<dbReference type="FunFam" id="1.10.950.10:FF:000005">
    <property type="entry name" value="Villin-1"/>
    <property type="match status" value="1"/>
</dbReference>
<evidence type="ECO:0000256" key="5">
    <source>
        <dbReference type="ARBA" id="ARBA00004510"/>
    </source>
</evidence>
<dbReference type="GO" id="GO:0008154">
    <property type="term" value="P:actin polymerization or depolymerization"/>
    <property type="evidence" value="ECO:0007669"/>
    <property type="project" value="TreeGrafter"/>
</dbReference>
<evidence type="ECO:0000256" key="10">
    <source>
        <dbReference type="ARBA" id="ARBA00022737"/>
    </source>
</evidence>
<accession>A0A7J8JQX8</accession>
<organism evidence="18 19">
    <name type="scientific">Rousettus aegyptiacus</name>
    <name type="common">Egyptian fruit bat</name>
    <name type="synonym">Pteropus aegyptiacus</name>
    <dbReference type="NCBI Taxonomy" id="9407"/>
    <lineage>
        <taxon>Eukaryota</taxon>
        <taxon>Metazoa</taxon>
        <taxon>Chordata</taxon>
        <taxon>Craniata</taxon>
        <taxon>Vertebrata</taxon>
        <taxon>Euteleostomi</taxon>
        <taxon>Mammalia</taxon>
        <taxon>Eutheria</taxon>
        <taxon>Laurasiatheria</taxon>
        <taxon>Chiroptera</taxon>
        <taxon>Yinpterochiroptera</taxon>
        <taxon>Pteropodoidea</taxon>
        <taxon>Pteropodidae</taxon>
        <taxon>Rousettinae</taxon>
        <taxon>Rousettus</taxon>
    </lineage>
</organism>
<evidence type="ECO:0000256" key="12">
    <source>
        <dbReference type="ARBA" id="ARBA00023203"/>
    </source>
</evidence>
<dbReference type="PANTHER" id="PTHR11977:SF35">
    <property type="entry name" value="VILLIN-1"/>
    <property type="match status" value="1"/>
</dbReference>
<dbReference type="GO" id="GO:0005546">
    <property type="term" value="F:phosphatidylinositol-4,5-bisphosphate binding"/>
    <property type="evidence" value="ECO:0007669"/>
    <property type="project" value="TreeGrafter"/>
</dbReference>
<dbReference type="InterPro" id="IPR007123">
    <property type="entry name" value="Gelsolin-like_dom"/>
</dbReference>
<dbReference type="GO" id="GO:0032433">
    <property type="term" value="C:filopodium tip"/>
    <property type="evidence" value="ECO:0007669"/>
    <property type="project" value="UniProtKB-SubCell"/>
</dbReference>
<dbReference type="InterPro" id="IPR003128">
    <property type="entry name" value="Villin_headpiece"/>
</dbReference>
<dbReference type="GO" id="GO:2000392">
    <property type="term" value="P:regulation of lamellipodium morphogenesis"/>
    <property type="evidence" value="ECO:0007669"/>
    <property type="project" value="TreeGrafter"/>
</dbReference>
<evidence type="ECO:0000256" key="4">
    <source>
        <dbReference type="ARBA" id="ARBA00004495"/>
    </source>
</evidence>
<dbReference type="InterPro" id="IPR007122">
    <property type="entry name" value="Villin/Gelsolin"/>
</dbReference>
<comment type="subunit">
    <text evidence="16">Monomer. Homodimer; homodimerization is necessary for actin-bundling. Associates with F-actin; phosphorylation at tyrosine residues decreases the association with F-actin. Interacts (phosphorylated at C-terminus tyrosine phosphorylation sites) with PLCG1 (via the SH2 domains). Interacts (phosphorylated form) with PLCG1; the interaction is enhanced by hepatocyte growth factor (HGF).</text>
</comment>
<keyword evidence="14" id="KW-0966">Cell projection</keyword>
<evidence type="ECO:0000256" key="8">
    <source>
        <dbReference type="ARBA" id="ARBA00022467"/>
    </source>
</evidence>
<dbReference type="SUPFAM" id="SSF55753">
    <property type="entry name" value="Actin depolymerizing proteins"/>
    <property type="match status" value="3"/>
</dbReference>
<dbReference type="EMBL" id="JACASE010000002">
    <property type="protein sequence ID" value="KAF6498522.1"/>
    <property type="molecule type" value="Genomic_DNA"/>
</dbReference>
<comment type="function">
    <text evidence="15">Epithelial cell-specific Ca(2+)-regulated actin-modifying protein that modulates the reorganization of microvillar actin filaments. Plays a role in the actin nucleation, actin filament bundle assembly, actin filament capping and severing. Binds phosphatidylinositol 4,5-bisphosphate (PIP2) and lysophosphatidic acid (LPA); binds LPA with higher affinity than PIP2. Binding to LPA increases its phosphorylation by SRC and inhibits all actin-modifying activities. Binding to PIP2 inhibits actin-capping and -severing activities but enhances actin-bundling activity. Regulates the intestinal epithelial cell morphology, cell invasion, cell migration and apoptosis. Protects against apoptosis induced by dextran sodium sulfate (DSS) in the gastrointestinal epithelium. Appears to regulate cell death by maintaining mitochondrial integrity. Enhances hepatocyte growth factor (HGF)-induced epithelial cell motility, chemotaxis and wound repair.</text>
</comment>
<dbReference type="GO" id="GO:0001726">
    <property type="term" value="C:ruffle"/>
    <property type="evidence" value="ECO:0007669"/>
    <property type="project" value="UniProtKB-SubCell"/>
</dbReference>
<evidence type="ECO:0000256" key="7">
    <source>
        <dbReference type="ARBA" id="ARBA00017436"/>
    </source>
</evidence>
<dbReference type="AlphaFoldDB" id="A0A7J8JQX8"/>
<dbReference type="CDD" id="cd11291">
    <property type="entry name" value="gelsolin_S6_like"/>
    <property type="match status" value="1"/>
</dbReference>
<dbReference type="SUPFAM" id="SSF47050">
    <property type="entry name" value="VHP, Villin headpiece domain"/>
    <property type="match status" value="1"/>
</dbReference>
<evidence type="ECO:0000256" key="1">
    <source>
        <dbReference type="ARBA" id="ARBA00004105"/>
    </source>
</evidence>
<dbReference type="PROSITE" id="PS51089">
    <property type="entry name" value="HP"/>
    <property type="match status" value="1"/>
</dbReference>
<keyword evidence="11" id="KW-0106">Calcium</keyword>
<keyword evidence="8" id="KW-0117">Actin capping</keyword>
<dbReference type="CDD" id="cd11293">
    <property type="entry name" value="gelsolin_S4_like"/>
    <property type="match status" value="1"/>
</dbReference>
<comment type="caution">
    <text evidence="18">The sequence shown here is derived from an EMBL/GenBank/DDBJ whole genome shotgun (WGS) entry which is preliminary data.</text>
</comment>
<dbReference type="GO" id="GO:0005902">
    <property type="term" value="C:microvillus"/>
    <property type="evidence" value="ECO:0007669"/>
    <property type="project" value="UniProtKB-SubCell"/>
</dbReference>
<reference evidence="18 19" key="1">
    <citation type="journal article" date="2020" name="Nature">
        <title>Six reference-quality genomes reveal evolution of bat adaptations.</title>
        <authorList>
            <person name="Jebb D."/>
            <person name="Huang Z."/>
            <person name="Pippel M."/>
            <person name="Hughes G.M."/>
            <person name="Lavrichenko K."/>
            <person name="Devanna P."/>
            <person name="Winkler S."/>
            <person name="Jermiin L.S."/>
            <person name="Skirmuntt E.C."/>
            <person name="Katzourakis A."/>
            <person name="Burkitt-Gray L."/>
            <person name="Ray D.A."/>
            <person name="Sullivan K.A.M."/>
            <person name="Roscito J.G."/>
            <person name="Kirilenko B.M."/>
            <person name="Davalos L.M."/>
            <person name="Corthals A.P."/>
            <person name="Power M.L."/>
            <person name="Jones G."/>
            <person name="Ransome R.D."/>
            <person name="Dechmann D.K.N."/>
            <person name="Locatelli A.G."/>
            <person name="Puechmaille S.J."/>
            <person name="Fedrigo O."/>
            <person name="Jarvis E.D."/>
            <person name="Hiller M."/>
            <person name="Vernes S.C."/>
            <person name="Myers E.W."/>
            <person name="Teeling E.C."/>
        </authorList>
    </citation>
    <scope>NUCLEOTIDE SEQUENCE [LARGE SCALE GENOMIC DNA]</scope>
    <source>
        <strain evidence="18">MRouAeg1</strain>
        <tissue evidence="18">Muscle</tissue>
    </source>
</reference>
<dbReference type="Proteomes" id="UP000593571">
    <property type="component" value="Unassembled WGS sequence"/>
</dbReference>
<evidence type="ECO:0000259" key="17">
    <source>
        <dbReference type="PROSITE" id="PS51089"/>
    </source>
</evidence>
<dbReference type="InterPro" id="IPR029006">
    <property type="entry name" value="ADF-H/Gelsolin-like_dom_sf"/>
</dbReference>
<dbReference type="Gene3D" id="3.40.20.10">
    <property type="entry name" value="Severin"/>
    <property type="match status" value="4"/>
</dbReference>
<evidence type="ECO:0000256" key="14">
    <source>
        <dbReference type="ARBA" id="ARBA00023273"/>
    </source>
</evidence>
<comment type="subcellular location">
    <subcellularLocation>
        <location evidence="4">Cell projection</location>
        <location evidence="4">Filopodium tip</location>
    </subcellularLocation>
    <subcellularLocation>
        <location evidence="5">Cell projection</location>
        <location evidence="5">Lamellipodium</location>
    </subcellularLocation>
    <subcellularLocation>
        <location evidence="1">Cell projection</location>
        <location evidence="1">Microvillus</location>
    </subcellularLocation>
    <subcellularLocation>
        <location evidence="3">Cell projection</location>
        <location evidence="3">Ruffle</location>
    </subcellularLocation>
    <subcellularLocation>
        <location evidence="2">Cytoplasm</location>
        <location evidence="2">Cytoskeleton</location>
    </subcellularLocation>
</comment>
<evidence type="ECO:0000256" key="13">
    <source>
        <dbReference type="ARBA" id="ARBA00023212"/>
    </source>
</evidence>
<dbReference type="GO" id="GO:0030027">
    <property type="term" value="C:lamellipodium"/>
    <property type="evidence" value="ECO:0007669"/>
    <property type="project" value="UniProtKB-SubCell"/>
</dbReference>
<dbReference type="Pfam" id="PF02209">
    <property type="entry name" value="VHP"/>
    <property type="match status" value="1"/>
</dbReference>
<evidence type="ECO:0000256" key="9">
    <source>
        <dbReference type="ARBA" id="ARBA00022490"/>
    </source>
</evidence>
<keyword evidence="9" id="KW-0963">Cytoplasm</keyword>
<evidence type="ECO:0000256" key="11">
    <source>
        <dbReference type="ARBA" id="ARBA00022837"/>
    </source>
</evidence>
<dbReference type="GO" id="GO:0015629">
    <property type="term" value="C:actin cytoskeleton"/>
    <property type="evidence" value="ECO:0007669"/>
    <property type="project" value="TreeGrafter"/>
</dbReference>
<evidence type="ECO:0000313" key="18">
    <source>
        <dbReference type="EMBL" id="KAF6498522.1"/>
    </source>
</evidence>
<dbReference type="PANTHER" id="PTHR11977">
    <property type="entry name" value="VILLIN"/>
    <property type="match status" value="1"/>
</dbReference>
<comment type="similarity">
    <text evidence="6">Belongs to the villin/gelsolin family.</text>
</comment>
<evidence type="ECO:0000313" key="19">
    <source>
        <dbReference type="Proteomes" id="UP000593571"/>
    </source>
</evidence>
<dbReference type="FunFam" id="3.40.20.10:FF:000004">
    <property type="entry name" value="Gelsolin"/>
    <property type="match status" value="1"/>
</dbReference>
<dbReference type="GO" id="GO:0051014">
    <property type="term" value="P:actin filament severing"/>
    <property type="evidence" value="ECO:0007669"/>
    <property type="project" value="TreeGrafter"/>
</dbReference>
<sequence length="516" mass="58146">MEPGQNFIKAKQYPASTQIEVQNDGSESAVFQQLFQKWTVPNQTSGLGKTYTVGSVAKVEQVKFDATSMHVQPQVAAQQNMVDDGSGEVQVWRIENLELVPVDSKWLGHFYGGDCYLLLYTYLIGEKPHYLLYIWQGSQASQDEIAASAYQAVNLDQKYNNEPVQIRVPMGKEPPHLMSIFKGRMVVYQGGTSRASSLEPVPPTRLFQVRGTSTNNTKAFEVPAQTTSLNSNDVFILKTQSCCYLWYGKGCSGDERQMAKMVADTISRTEKQVVVEGQEPDQFWIALGGKAPYASTRRLQEENMVITPRLFECSNQTGRFLATEITDFNQDDLEEEDVFLLDVWDQVFFWIGKYANEDEKKAAAITVQEYLKTHPSGRDPETPIIVVKQGHEPPIFTGWFLAWDPFKWSNAKSYEDLKAELGNPQDWGQITAEITSPKLDVFNANSNLDSGPLPIFPLEQLVNRPVEELPQGVDPSRKEEHLSVEDFTKVLGMTPAAFSALPRWKQQNLKKAKGLF</sequence>
<dbReference type="CDD" id="cd11288">
    <property type="entry name" value="gelsolin_S5_like"/>
    <property type="match status" value="1"/>
</dbReference>
<keyword evidence="19" id="KW-1185">Reference proteome</keyword>
<evidence type="ECO:0000256" key="3">
    <source>
        <dbReference type="ARBA" id="ARBA00004466"/>
    </source>
</evidence>
<dbReference type="InterPro" id="IPR036180">
    <property type="entry name" value="Gelsolin-like_dom_sf"/>
</dbReference>
<dbReference type="SUPFAM" id="SSF82754">
    <property type="entry name" value="C-terminal, gelsolin-like domain of Sec23/24"/>
    <property type="match status" value="1"/>
</dbReference>
<dbReference type="Pfam" id="PF00626">
    <property type="entry name" value="Gelsolin"/>
    <property type="match status" value="3"/>
</dbReference>
<dbReference type="GO" id="GO:0005737">
    <property type="term" value="C:cytoplasm"/>
    <property type="evidence" value="ECO:0007669"/>
    <property type="project" value="TreeGrafter"/>
</dbReference>
<proteinExistence type="inferred from homology"/>
<protein>
    <recommendedName>
        <fullName evidence="7">Villin-1</fullName>
    </recommendedName>
</protein>
<dbReference type="FunFam" id="3.40.20.10:FF:000005">
    <property type="entry name" value="Gelsolin"/>
    <property type="match status" value="1"/>
</dbReference>
<dbReference type="PRINTS" id="PR00597">
    <property type="entry name" value="GELSOLIN"/>
</dbReference>
<dbReference type="SMART" id="SM00262">
    <property type="entry name" value="GEL"/>
    <property type="match status" value="3"/>
</dbReference>
<keyword evidence="12" id="KW-0009">Actin-binding</keyword>
<feature type="domain" description="HP" evidence="17">
    <location>
        <begin position="450"/>
        <end position="516"/>
    </location>
</feature>
<dbReference type="InterPro" id="IPR036886">
    <property type="entry name" value="Villin_headpiece_dom_sf"/>
</dbReference>
<dbReference type="GO" id="GO:0051015">
    <property type="term" value="F:actin filament binding"/>
    <property type="evidence" value="ECO:0007669"/>
    <property type="project" value="InterPro"/>
</dbReference>
<evidence type="ECO:0000256" key="6">
    <source>
        <dbReference type="ARBA" id="ARBA00008418"/>
    </source>
</evidence>
<dbReference type="Gene3D" id="1.10.950.10">
    <property type="entry name" value="Villin headpiece domain"/>
    <property type="match status" value="1"/>
</dbReference>
<keyword evidence="10" id="KW-0677">Repeat</keyword>
<dbReference type="SMART" id="SM00153">
    <property type="entry name" value="VHP"/>
    <property type="match status" value="1"/>
</dbReference>
<gene>
    <name evidence="18" type="ORF">HJG63_020471</name>
</gene>
<keyword evidence="13" id="KW-0206">Cytoskeleton</keyword>
<name>A0A7J8JQX8_ROUAE</name>
<evidence type="ECO:0000256" key="16">
    <source>
        <dbReference type="ARBA" id="ARBA00064479"/>
    </source>
</evidence>
<dbReference type="GO" id="GO:0051016">
    <property type="term" value="P:barbed-end actin filament capping"/>
    <property type="evidence" value="ECO:0007669"/>
    <property type="project" value="TreeGrafter"/>
</dbReference>
<evidence type="ECO:0000256" key="2">
    <source>
        <dbReference type="ARBA" id="ARBA00004245"/>
    </source>
</evidence>
<evidence type="ECO:0000256" key="15">
    <source>
        <dbReference type="ARBA" id="ARBA00055380"/>
    </source>
</evidence>
<dbReference type="FunFam" id="3.40.20.10:FF:000001">
    <property type="entry name" value="Gelsolin"/>
    <property type="match status" value="1"/>
</dbReference>